<name>A0A8S5S2N9_9CAUD</name>
<protein>
    <submittedName>
        <fullName evidence="1">NHL-like protein</fullName>
    </submittedName>
</protein>
<evidence type="ECO:0000313" key="1">
    <source>
        <dbReference type="EMBL" id="DAF45276.1"/>
    </source>
</evidence>
<organism evidence="1">
    <name type="scientific">Siphoviridae sp. ctBLh2</name>
    <dbReference type="NCBI Taxonomy" id="2827803"/>
    <lineage>
        <taxon>Viruses</taxon>
        <taxon>Duplodnaviria</taxon>
        <taxon>Heunggongvirae</taxon>
        <taxon>Uroviricota</taxon>
        <taxon>Caudoviricetes</taxon>
    </lineage>
</organism>
<dbReference type="SUPFAM" id="SSF63825">
    <property type="entry name" value="YWTD domain"/>
    <property type="match status" value="1"/>
</dbReference>
<sequence length="296" mass="31173">MKGKLMFATASAAILMLAACGGQATKAPVTTVGEGLRFCESTYPYEGGVLIANFGTEELNPLNGEGKGYIVRYKAGEAPQVVIPADGNLSAPKGMFLRDGRLFVCDVNKVVVYDLNQPGAAPQVVSFPEGELFVNDLAADGDVLYASVTNTGRIFRLDISDPAVVGTPEPWLEISGPNGLVIRDGAMYVASYPADGQTTDAHVIYRIADLSNPVAEPFVALPGQYDGVAFSGDGKSLYVTNWSPAGLSRIDLATRAVEPVAIELEQPLVGPADMTVADGVVYVPDLPNSRVVVFAE</sequence>
<dbReference type="PROSITE" id="PS51257">
    <property type="entry name" value="PROKAR_LIPOPROTEIN"/>
    <property type="match status" value="1"/>
</dbReference>
<dbReference type="InterPro" id="IPR015943">
    <property type="entry name" value="WD40/YVTN_repeat-like_dom_sf"/>
</dbReference>
<accession>A0A8S5S2N9</accession>
<proteinExistence type="predicted"/>
<reference evidence="1" key="1">
    <citation type="journal article" date="2021" name="Proc. Natl. Acad. Sci. U.S.A.">
        <title>A Catalog of Tens of Thousands of Viruses from Human Metagenomes Reveals Hidden Associations with Chronic Diseases.</title>
        <authorList>
            <person name="Tisza M.J."/>
            <person name="Buck C.B."/>
        </authorList>
    </citation>
    <scope>NUCLEOTIDE SEQUENCE</scope>
    <source>
        <strain evidence="1">CtBLh2</strain>
    </source>
</reference>
<dbReference type="Gene3D" id="2.130.10.10">
    <property type="entry name" value="YVTN repeat-like/Quinoprotein amine dehydrogenase"/>
    <property type="match status" value="1"/>
</dbReference>
<dbReference type="EMBL" id="BK032514">
    <property type="protein sequence ID" value="DAF45276.1"/>
    <property type="molecule type" value="Genomic_DNA"/>
</dbReference>